<dbReference type="EMBL" id="CP002456">
    <property type="protein sequence ID" value="ADU92383.1"/>
    <property type="molecule type" value="Genomic_DNA"/>
</dbReference>
<name>A0A654KIV2_TAYEM</name>
<accession>A0A654KIV2</accession>
<proteinExistence type="predicted"/>
<protein>
    <recommendedName>
        <fullName evidence="3">Lipoprotein</fullName>
    </recommendedName>
</protein>
<evidence type="ECO:0008006" key="3">
    <source>
        <dbReference type="Google" id="ProtNLM"/>
    </source>
</evidence>
<organism evidence="1 2">
    <name type="scientific">Taylorella equigenitalis (strain MCE9)</name>
    <dbReference type="NCBI Taxonomy" id="937774"/>
    <lineage>
        <taxon>Bacteria</taxon>
        <taxon>Pseudomonadati</taxon>
        <taxon>Pseudomonadota</taxon>
        <taxon>Betaproteobacteria</taxon>
        <taxon>Burkholderiales</taxon>
        <taxon>Alcaligenaceae</taxon>
        <taxon>Taylorella</taxon>
    </lineage>
</organism>
<evidence type="ECO:0000313" key="2">
    <source>
        <dbReference type="Proteomes" id="UP000007472"/>
    </source>
</evidence>
<evidence type="ECO:0000313" key="1">
    <source>
        <dbReference type="EMBL" id="ADU92383.1"/>
    </source>
</evidence>
<dbReference type="PROSITE" id="PS51257">
    <property type="entry name" value="PROKAR_LIPOPROTEIN"/>
    <property type="match status" value="1"/>
</dbReference>
<gene>
    <name evidence="1" type="ordered locus">TEQUI_1470</name>
</gene>
<dbReference type="AlphaFoldDB" id="A0A654KIV2"/>
<reference evidence="1 2" key="1">
    <citation type="journal article" date="2011" name="J. Bacteriol.">
        <title>Genome sequence of Taylorella equigenitalis MCE9, the causative agent of contagious equine metritis.</title>
        <authorList>
            <person name="Hebert L."/>
            <person name="Moumen B."/>
            <person name="Duquesne F."/>
            <person name="Breuil M.F."/>
            <person name="Laugier C."/>
            <person name="Batto J.M."/>
            <person name="Renault P."/>
            <person name="Petry S."/>
        </authorList>
    </citation>
    <scope>NUCLEOTIDE SEQUENCE [LARGE SCALE GENOMIC DNA]</scope>
    <source>
        <strain evidence="1 2">MCE9</strain>
    </source>
</reference>
<dbReference type="KEGG" id="teq:TEQUI_1470"/>
<dbReference type="Proteomes" id="UP000007472">
    <property type="component" value="Chromosome"/>
</dbReference>
<sequence>MNMKTKGIATLLISLLIGCDEVKTAYNQTFHPQSESNEALEAKYNAVFAQATGKSNNLNPPPNLNYSKQNLEDSIGQNDSIYNLSGNELNYIRDELIRMFDGKMPKVLTNTAIYFHTDHINILINDPNNIENVDRYTYSYTDQKWAKDKHYKLSAKQLQTLPQETLPLSIVDFSGLRRLIEGAIQNSNSLEEAKIQNYAISYLYLDGTQTWDIGIETPRGDYIYSTTNDGIKYKLERK</sequence>